<keyword evidence="2" id="KW-0547">Nucleotide-binding</keyword>
<feature type="domain" description="ABC transporter" evidence="4">
    <location>
        <begin position="17"/>
        <end position="256"/>
    </location>
</feature>
<name>A0A831LR28_9EURY</name>
<evidence type="ECO:0000256" key="2">
    <source>
        <dbReference type="ARBA" id="ARBA00022741"/>
    </source>
</evidence>
<dbReference type="InterPro" id="IPR050153">
    <property type="entry name" value="Metal_Ion_Import_ABC"/>
</dbReference>
<dbReference type="Proteomes" id="UP000885648">
    <property type="component" value="Unassembled WGS sequence"/>
</dbReference>
<keyword evidence="1" id="KW-0813">Transport</keyword>
<dbReference type="EMBL" id="DSBY01000183">
    <property type="protein sequence ID" value="HDS63357.1"/>
    <property type="molecule type" value="Genomic_DNA"/>
</dbReference>
<sequence length="271" mass="30009">MNTQVSPGATAPSPPLLDFADITVMRGDKKILDSLSLTVGAGEHLAILGPNGAGKSSLIRTITRECYPLVHPDRRFLIMGKEVWQVDALRFLLGIVSNELQFTFTREITGRDVVLSGFFSSIGLFRHEVTAAMEERTDEILRFLEIEHLSNRPMTQMSSGEGRRFLIGRALVHDPVALILDEPTNSMDLHALHTFRSTVQKIARSGTGVIMVTHNLHDIIPEISRVVLMKDGRICGDGPKEEILIDSVIGGLFDVPVRIREDGGWYYASGY</sequence>
<dbReference type="InterPro" id="IPR003593">
    <property type="entry name" value="AAA+_ATPase"/>
</dbReference>
<dbReference type="AlphaFoldDB" id="A0A831LR28"/>
<reference evidence="5" key="1">
    <citation type="journal article" date="2020" name="mSystems">
        <title>Genome- and Community-Level Interaction Insights into Carbon Utilization and Element Cycling Functions of Hydrothermarchaeota in Hydrothermal Sediment.</title>
        <authorList>
            <person name="Zhou Z."/>
            <person name="Liu Y."/>
            <person name="Xu W."/>
            <person name="Pan J."/>
            <person name="Luo Z.H."/>
            <person name="Li M."/>
        </authorList>
    </citation>
    <scope>NUCLEOTIDE SEQUENCE</scope>
    <source>
        <strain evidence="5">SpSt-1183</strain>
    </source>
</reference>
<dbReference type="Pfam" id="PF00005">
    <property type="entry name" value="ABC_tran"/>
    <property type="match status" value="1"/>
</dbReference>
<evidence type="ECO:0000256" key="1">
    <source>
        <dbReference type="ARBA" id="ARBA00022448"/>
    </source>
</evidence>
<keyword evidence="3 5" id="KW-0067">ATP-binding</keyword>
<dbReference type="SUPFAM" id="SSF52540">
    <property type="entry name" value="P-loop containing nucleoside triphosphate hydrolases"/>
    <property type="match status" value="1"/>
</dbReference>
<comment type="caution">
    <text evidence="5">The sequence shown here is derived from an EMBL/GenBank/DDBJ whole genome shotgun (WGS) entry which is preliminary data.</text>
</comment>
<dbReference type="Gene3D" id="3.40.50.300">
    <property type="entry name" value="P-loop containing nucleotide triphosphate hydrolases"/>
    <property type="match status" value="1"/>
</dbReference>
<dbReference type="PROSITE" id="PS50893">
    <property type="entry name" value="ABC_TRANSPORTER_2"/>
    <property type="match status" value="1"/>
</dbReference>
<dbReference type="SMART" id="SM00382">
    <property type="entry name" value="AAA"/>
    <property type="match status" value="1"/>
</dbReference>
<proteinExistence type="predicted"/>
<protein>
    <submittedName>
        <fullName evidence="5">ATP-binding cassette domain-containing protein</fullName>
    </submittedName>
</protein>
<dbReference type="GO" id="GO:0005524">
    <property type="term" value="F:ATP binding"/>
    <property type="evidence" value="ECO:0007669"/>
    <property type="project" value="UniProtKB-KW"/>
</dbReference>
<evidence type="ECO:0000313" key="5">
    <source>
        <dbReference type="EMBL" id="HDS63357.1"/>
    </source>
</evidence>
<gene>
    <name evidence="5" type="ORF">ENN52_04400</name>
</gene>
<dbReference type="InterPro" id="IPR027417">
    <property type="entry name" value="P-loop_NTPase"/>
</dbReference>
<evidence type="ECO:0000256" key="3">
    <source>
        <dbReference type="ARBA" id="ARBA00022840"/>
    </source>
</evidence>
<organism evidence="5">
    <name type="scientific">Methanofollis liminatans</name>
    <dbReference type="NCBI Taxonomy" id="2201"/>
    <lineage>
        <taxon>Archaea</taxon>
        <taxon>Methanobacteriati</taxon>
        <taxon>Methanobacteriota</taxon>
        <taxon>Stenosarchaea group</taxon>
        <taxon>Methanomicrobia</taxon>
        <taxon>Methanomicrobiales</taxon>
        <taxon>Methanomicrobiaceae</taxon>
        <taxon>Methanofollis</taxon>
    </lineage>
</organism>
<dbReference type="PANTHER" id="PTHR42734">
    <property type="entry name" value="METAL TRANSPORT SYSTEM ATP-BINDING PROTEIN TM_0124-RELATED"/>
    <property type="match status" value="1"/>
</dbReference>
<dbReference type="InterPro" id="IPR003439">
    <property type="entry name" value="ABC_transporter-like_ATP-bd"/>
</dbReference>
<dbReference type="GO" id="GO:0016887">
    <property type="term" value="F:ATP hydrolysis activity"/>
    <property type="evidence" value="ECO:0007669"/>
    <property type="project" value="InterPro"/>
</dbReference>
<evidence type="ECO:0000259" key="4">
    <source>
        <dbReference type="PROSITE" id="PS50893"/>
    </source>
</evidence>
<accession>A0A831LR28</accession>